<gene>
    <name evidence="2" type="ORF">E7V67_022090</name>
</gene>
<keyword evidence="3" id="KW-1185">Reference proteome</keyword>
<proteinExistence type="predicted"/>
<feature type="chain" id="PRO_5047392713" evidence="1">
    <location>
        <begin position="17"/>
        <end position="401"/>
    </location>
</feature>
<organism evidence="2 3">
    <name type="scientific">[Empedobacter] haloabium</name>
    <dbReference type="NCBI Taxonomy" id="592317"/>
    <lineage>
        <taxon>Bacteria</taxon>
        <taxon>Pseudomonadati</taxon>
        <taxon>Pseudomonadota</taxon>
        <taxon>Betaproteobacteria</taxon>
        <taxon>Burkholderiales</taxon>
        <taxon>Oxalobacteraceae</taxon>
        <taxon>Telluria group</taxon>
        <taxon>Telluria group incertae sedis</taxon>
    </lineage>
</organism>
<name>A0ABZ1UI03_9BURK</name>
<evidence type="ECO:0000313" key="2">
    <source>
        <dbReference type="EMBL" id="WUR12366.1"/>
    </source>
</evidence>
<accession>A0ABZ1UI03</accession>
<dbReference type="Proteomes" id="UP000321323">
    <property type="component" value="Chromosome"/>
</dbReference>
<feature type="signal peptide" evidence="1">
    <location>
        <begin position="1"/>
        <end position="16"/>
    </location>
</feature>
<protein>
    <submittedName>
        <fullName evidence="2">Tetratricopeptide repeat protein</fullName>
    </submittedName>
</protein>
<keyword evidence="1" id="KW-0732">Signal</keyword>
<sequence>MSLLIAWLAGPGLALAQEPPAAPAADPYAEAMRALGEGRTADAADALNRMIAAGPEGPAEWLDLAMLHCALGHASEAFALFADIERRFDPPAGVRRLMDDQRQQGCRYARRASLWSVQAQRGYDSNVNQGAKNPEFVAGNGTPLELLPEYLPHADHYTVLSGDYMTELNERGDFAFVQVHGRRNDHESGYNTLSLFAGLEHPWRAGGWRMRSVALGGLLALGGELYQQQAQAQLRATPPLRLPKNVDFSMLAGASYTHYRTLTNFDALTLELRGVLAYRSKTVWGQASLGYLDDHAQGTRPGGDRNGWTARLFARGVLAGGVEGELDLSHQRWQGSNPYSPGLIDAVRLQRTSSARLALIYPFTAEQSLQLEWRKVRNRENISIFQYDSRQIALSWRWDGR</sequence>
<dbReference type="EMBL" id="CP136508">
    <property type="protein sequence ID" value="WUR12366.1"/>
    <property type="molecule type" value="Genomic_DNA"/>
</dbReference>
<evidence type="ECO:0000313" key="3">
    <source>
        <dbReference type="Proteomes" id="UP000321323"/>
    </source>
</evidence>
<evidence type="ECO:0000256" key="1">
    <source>
        <dbReference type="SAM" id="SignalP"/>
    </source>
</evidence>
<reference evidence="2 3" key="1">
    <citation type="journal article" date="2019" name="Int. J. Syst. Evol. Microbiol.">
        <title>The Draft Whole-Genome Sequence of the Antibiotic Producer Empedobacter haloabium ATCC 31962 Provides Indications for Its Taxonomic Reclassification.</title>
        <authorList>
            <person name="Miess H."/>
            <person name="Arlt P."/>
            <person name="Apel A.K."/>
            <person name="Weber T."/>
            <person name="Nieselt K."/>
            <person name="Hanssen F."/>
            <person name="Czemmel S."/>
            <person name="Nahnsen S."/>
            <person name="Gross H."/>
        </authorList>
    </citation>
    <scope>NUCLEOTIDE SEQUENCE [LARGE SCALE GENOMIC DNA]</scope>
    <source>
        <strain evidence="2 3">ATCC 31962</strain>
    </source>
</reference>